<dbReference type="Proteomes" id="UP001436462">
    <property type="component" value="Unassembled WGS sequence"/>
</dbReference>
<comment type="caution">
    <text evidence="1">The sequence shown here is derived from an EMBL/GenBank/DDBJ whole genome shotgun (WGS) entry which is preliminary data.</text>
</comment>
<sequence>MKINQDIFRLAQDQAQVAIRQKCEDIWWLAMELLKESYQEGLCK</sequence>
<name>A0ABV1L710_9GAMM</name>
<protein>
    <recommendedName>
        <fullName evidence="3">Phage protein</fullName>
    </recommendedName>
</protein>
<gene>
    <name evidence="1" type="ORF">ABN253_00340</name>
</gene>
<dbReference type="RefSeq" id="WP_349419618.1">
    <property type="nucleotide sequence ID" value="NZ_JBEEWF010000001.1"/>
</dbReference>
<evidence type="ECO:0008006" key="3">
    <source>
        <dbReference type="Google" id="ProtNLM"/>
    </source>
</evidence>
<accession>A0ABV1L710</accession>
<reference evidence="1 2" key="1">
    <citation type="submission" date="2024-04" db="EMBL/GenBank/DDBJ databases">
        <title>Role of Flies in the Dissemination of Carbapenem-Resistant Enterobacteriaceae (CRE): An Epidemiological and Genomic Study in China.</title>
        <authorList>
            <person name="Kaichao C."/>
            <person name="Zhang R."/>
            <person name="Chen S."/>
        </authorList>
    </citation>
    <scope>NUCLEOTIDE SEQUENCE [LARGE SCALE GENOMIC DNA]</scope>
    <source>
        <strain evidence="2">fly-1011</strain>
    </source>
</reference>
<proteinExistence type="predicted"/>
<organism evidence="1 2">
    <name type="scientific">Proteus genomosp. 6</name>
    <dbReference type="NCBI Taxonomy" id="1311820"/>
    <lineage>
        <taxon>Bacteria</taxon>
        <taxon>Pseudomonadati</taxon>
        <taxon>Pseudomonadota</taxon>
        <taxon>Gammaproteobacteria</taxon>
        <taxon>Enterobacterales</taxon>
        <taxon>Morganellaceae</taxon>
        <taxon>Proteus</taxon>
    </lineage>
</organism>
<keyword evidence="2" id="KW-1185">Reference proteome</keyword>
<evidence type="ECO:0000313" key="1">
    <source>
        <dbReference type="EMBL" id="MEQ5346620.1"/>
    </source>
</evidence>
<dbReference type="EMBL" id="JBEEWF010000001">
    <property type="protein sequence ID" value="MEQ5346620.1"/>
    <property type="molecule type" value="Genomic_DNA"/>
</dbReference>
<evidence type="ECO:0000313" key="2">
    <source>
        <dbReference type="Proteomes" id="UP001436462"/>
    </source>
</evidence>